<sequence length="79" mass="9178">MSPLVGCWAHARRKFDEALKALPASPDKDETAVQQGLQFCNQLFAIERELKDVTPEERYTVRMERSKPILDAYLAWLRQ</sequence>
<evidence type="ECO:0000313" key="3">
    <source>
        <dbReference type="Proteomes" id="UP000316882"/>
    </source>
</evidence>
<evidence type="ECO:0000313" key="2">
    <source>
        <dbReference type="EMBL" id="GEB31162.1"/>
    </source>
</evidence>
<protein>
    <recommendedName>
        <fullName evidence="1">Transposase IS66 central domain-containing protein</fullName>
    </recommendedName>
</protein>
<dbReference type="InterPro" id="IPR004291">
    <property type="entry name" value="Transposase_IS66_central"/>
</dbReference>
<gene>
    <name evidence="2" type="ORF">BPA01_07420</name>
</gene>
<evidence type="ECO:0000259" key="1">
    <source>
        <dbReference type="Pfam" id="PF03050"/>
    </source>
</evidence>
<dbReference type="AlphaFoldDB" id="A0A4Y3P9S3"/>
<feature type="domain" description="Transposase IS66 central" evidence="1">
    <location>
        <begin position="5"/>
        <end position="78"/>
    </location>
</feature>
<proteinExistence type="predicted"/>
<dbReference type="EMBL" id="BJMH01000003">
    <property type="protein sequence ID" value="GEB31162.1"/>
    <property type="molecule type" value="Genomic_DNA"/>
</dbReference>
<accession>A0A4Y3P9S3</accession>
<keyword evidence="3" id="KW-1185">Reference proteome</keyword>
<organism evidence="2 3">
    <name type="scientific">Brevibacillus parabrevis</name>
    <dbReference type="NCBI Taxonomy" id="54914"/>
    <lineage>
        <taxon>Bacteria</taxon>
        <taxon>Bacillati</taxon>
        <taxon>Bacillota</taxon>
        <taxon>Bacilli</taxon>
        <taxon>Bacillales</taxon>
        <taxon>Paenibacillaceae</taxon>
        <taxon>Brevibacillus</taxon>
    </lineage>
</organism>
<name>A0A4Y3P9S3_BREPA</name>
<dbReference type="Pfam" id="PF03050">
    <property type="entry name" value="DDE_Tnp_IS66"/>
    <property type="match status" value="1"/>
</dbReference>
<comment type="caution">
    <text evidence="2">The sequence shown here is derived from an EMBL/GenBank/DDBJ whole genome shotgun (WGS) entry which is preliminary data.</text>
</comment>
<dbReference type="Proteomes" id="UP000316882">
    <property type="component" value="Unassembled WGS sequence"/>
</dbReference>
<reference evidence="2 3" key="1">
    <citation type="submission" date="2019-06" db="EMBL/GenBank/DDBJ databases">
        <title>Whole genome shotgun sequence of Brevibacillus parabrevis NBRC 12334.</title>
        <authorList>
            <person name="Hosoyama A."/>
            <person name="Uohara A."/>
            <person name="Ohji S."/>
            <person name="Ichikawa N."/>
        </authorList>
    </citation>
    <scope>NUCLEOTIDE SEQUENCE [LARGE SCALE GENOMIC DNA]</scope>
    <source>
        <strain evidence="2 3">NBRC 12334</strain>
    </source>
</reference>